<dbReference type="Proteomes" id="UP000295304">
    <property type="component" value="Unassembled WGS sequence"/>
</dbReference>
<organism evidence="3 4">
    <name type="scientific">Varunaivibrio sulfuroxidans</name>
    <dbReference type="NCBI Taxonomy" id="1773489"/>
    <lineage>
        <taxon>Bacteria</taxon>
        <taxon>Pseudomonadati</taxon>
        <taxon>Pseudomonadota</taxon>
        <taxon>Alphaproteobacteria</taxon>
        <taxon>Rhodospirillales</taxon>
        <taxon>Magnetovibrionaceae</taxon>
        <taxon>Varunaivibrio</taxon>
    </lineage>
</organism>
<feature type="compositionally biased region" description="Basic and acidic residues" evidence="1">
    <location>
        <begin position="37"/>
        <end position="49"/>
    </location>
</feature>
<dbReference type="InterPro" id="IPR001792">
    <property type="entry name" value="Acylphosphatase-like_dom"/>
</dbReference>
<feature type="domain" description="Acylphosphatase-like" evidence="2">
    <location>
        <begin position="64"/>
        <end position="140"/>
    </location>
</feature>
<comment type="caution">
    <text evidence="3">The sequence shown here is derived from an EMBL/GenBank/DDBJ whole genome shotgun (WGS) entry which is preliminary data.</text>
</comment>
<dbReference type="Gene3D" id="3.30.70.100">
    <property type="match status" value="1"/>
</dbReference>
<feature type="compositionally biased region" description="Basic and acidic residues" evidence="1">
    <location>
        <begin position="1"/>
        <end position="10"/>
    </location>
</feature>
<sequence length="146" mass="15974">MPGDKKRPEKGGNVVKFTPRRKKTPTGRISSRKGGAKKRDSPLSPKGFERHEKVMKVKFTGPGVDGVFAQAVADRAQLLGMDGWVRVRGHDGSVDALFAGDCGGIQRILEFVRGADEGPASMVRIDEKPLRGDEPIWTEFHLLPPT</sequence>
<gene>
    <name evidence="3" type="ORF">EDD55_10644</name>
</gene>
<feature type="region of interest" description="Disordered" evidence="1">
    <location>
        <begin position="1"/>
        <end position="49"/>
    </location>
</feature>
<accession>A0A4R3JBL4</accession>
<name>A0A4R3JBL4_9PROT</name>
<dbReference type="AlphaFoldDB" id="A0A4R3JBL4"/>
<evidence type="ECO:0000256" key="1">
    <source>
        <dbReference type="SAM" id="MobiDB-lite"/>
    </source>
</evidence>
<protein>
    <submittedName>
        <fullName evidence="3">Acylphosphatase</fullName>
    </submittedName>
</protein>
<evidence type="ECO:0000259" key="2">
    <source>
        <dbReference type="Pfam" id="PF00708"/>
    </source>
</evidence>
<feature type="compositionally biased region" description="Basic residues" evidence="1">
    <location>
        <begin position="18"/>
        <end position="36"/>
    </location>
</feature>
<dbReference type="OrthoDB" id="5295388at2"/>
<proteinExistence type="predicted"/>
<dbReference type="Pfam" id="PF00708">
    <property type="entry name" value="Acylphosphatase"/>
    <property type="match status" value="1"/>
</dbReference>
<evidence type="ECO:0000313" key="3">
    <source>
        <dbReference type="EMBL" id="TCS62090.1"/>
    </source>
</evidence>
<evidence type="ECO:0000313" key="4">
    <source>
        <dbReference type="Proteomes" id="UP000295304"/>
    </source>
</evidence>
<keyword evidence="4" id="KW-1185">Reference proteome</keyword>
<dbReference type="EMBL" id="SLZW01000006">
    <property type="protein sequence ID" value="TCS62090.1"/>
    <property type="molecule type" value="Genomic_DNA"/>
</dbReference>
<reference evidence="3 4" key="1">
    <citation type="submission" date="2019-03" db="EMBL/GenBank/DDBJ databases">
        <title>Genomic Encyclopedia of Type Strains, Phase IV (KMG-IV): sequencing the most valuable type-strain genomes for metagenomic binning, comparative biology and taxonomic classification.</title>
        <authorList>
            <person name="Goeker M."/>
        </authorList>
    </citation>
    <scope>NUCLEOTIDE SEQUENCE [LARGE SCALE GENOMIC DNA]</scope>
    <source>
        <strain evidence="3 4">DSM 101688</strain>
    </source>
</reference>